<dbReference type="InterPro" id="IPR036779">
    <property type="entry name" value="LysM_dom_sf"/>
</dbReference>
<dbReference type="GO" id="GO:0008234">
    <property type="term" value="F:cysteine-type peptidase activity"/>
    <property type="evidence" value="ECO:0007669"/>
    <property type="project" value="UniProtKB-KW"/>
</dbReference>
<dbReference type="GO" id="GO:0006508">
    <property type="term" value="P:proteolysis"/>
    <property type="evidence" value="ECO:0007669"/>
    <property type="project" value="UniProtKB-KW"/>
</dbReference>
<dbReference type="PROSITE" id="PS51935">
    <property type="entry name" value="NLPC_P60"/>
    <property type="match status" value="1"/>
</dbReference>
<dbReference type="EMBL" id="LT630287">
    <property type="protein sequence ID" value="SFV41370.1"/>
    <property type="molecule type" value="Genomic_DNA"/>
</dbReference>
<evidence type="ECO:0000259" key="8">
    <source>
        <dbReference type="PROSITE" id="PS51782"/>
    </source>
</evidence>
<feature type="domain" description="LysM" evidence="8">
    <location>
        <begin position="29"/>
        <end position="74"/>
    </location>
</feature>
<dbReference type="SMART" id="SM00257">
    <property type="entry name" value="LysM"/>
    <property type="match status" value="2"/>
</dbReference>
<dbReference type="SUPFAM" id="SSF54106">
    <property type="entry name" value="LysM domain"/>
    <property type="match status" value="2"/>
</dbReference>
<accession>A0A1K1KR71</accession>
<name>A0A1K1KR71_9LACO</name>
<keyword evidence="3 7" id="KW-0732">Signal</keyword>
<keyword evidence="4" id="KW-0677">Repeat</keyword>
<feature type="domain" description="NlpC/P60" evidence="9">
    <location>
        <begin position="233"/>
        <end position="347"/>
    </location>
</feature>
<dbReference type="OrthoDB" id="1654978at2"/>
<dbReference type="Pfam" id="PF01476">
    <property type="entry name" value="LysM"/>
    <property type="match status" value="2"/>
</dbReference>
<dbReference type="Pfam" id="PF00877">
    <property type="entry name" value="NLPC_P60"/>
    <property type="match status" value="1"/>
</dbReference>
<evidence type="ECO:0000313" key="10">
    <source>
        <dbReference type="EMBL" id="SFV41370.1"/>
    </source>
</evidence>
<dbReference type="PROSITE" id="PS51782">
    <property type="entry name" value="LYSM"/>
    <property type="match status" value="2"/>
</dbReference>
<evidence type="ECO:0000256" key="4">
    <source>
        <dbReference type="ARBA" id="ARBA00022737"/>
    </source>
</evidence>
<dbReference type="PANTHER" id="PTHR47053">
    <property type="entry name" value="MUREIN DD-ENDOPEPTIDASE MEPH-RELATED"/>
    <property type="match status" value="1"/>
</dbReference>
<keyword evidence="6" id="KW-0788">Thiol protease</keyword>
<dbReference type="PANTHER" id="PTHR47053:SF1">
    <property type="entry name" value="MUREIN DD-ENDOPEPTIDASE MEPH-RELATED"/>
    <property type="match status" value="1"/>
</dbReference>
<dbReference type="InterPro" id="IPR000064">
    <property type="entry name" value="NLP_P60_dom"/>
</dbReference>
<evidence type="ECO:0000256" key="3">
    <source>
        <dbReference type="ARBA" id="ARBA00022729"/>
    </source>
</evidence>
<feature type="chain" id="PRO_5009664990" evidence="7">
    <location>
        <begin position="28"/>
        <end position="347"/>
    </location>
</feature>
<dbReference type="RefSeq" id="WP_010498604.1">
    <property type="nucleotide sequence ID" value="NZ_LT630287.1"/>
</dbReference>
<organism evidence="10 11">
    <name type="scientific">Ligilactobacillus acidipiscis</name>
    <dbReference type="NCBI Taxonomy" id="89059"/>
    <lineage>
        <taxon>Bacteria</taxon>
        <taxon>Bacillati</taxon>
        <taxon>Bacillota</taxon>
        <taxon>Bacilli</taxon>
        <taxon>Lactobacillales</taxon>
        <taxon>Lactobacillaceae</taxon>
        <taxon>Ligilactobacillus</taxon>
    </lineage>
</organism>
<sequence>MNNSAKKVLLGAVGAASLFVASASVSASTTHKVVSNDTVWGLSQKYGVSIKSIEQLNHINTGSHLINVGQNVQIPNKGNEVKTPVKQSTPQTNITYTVKSGDSLYTIAQSHGVSVAALRQANSLTGSALQIGQKLVINSNATQSAATQVQQPTVAQDQTQSQQATATTTQVQDQAQQSTPSAQVQARPAANNYAAQNNSASTTYNTARSNYSNQSYARSQASQPQTQNNNVNAANYSSVVGYAQSFTGSSYVYGGTTPSGFDCSGFVQYVYSKYGKSLPRTSQAQASAGTRISTSQARPGDLIITNGGGHVGIATGNGNFISAENPRDGVATSNLKYWGPSYAVRLR</sequence>
<keyword evidence="5" id="KW-0378">Hydrolase</keyword>
<evidence type="ECO:0000259" key="9">
    <source>
        <dbReference type="PROSITE" id="PS51935"/>
    </source>
</evidence>
<dbReference type="GeneID" id="95350056"/>
<feature type="signal peptide" evidence="7">
    <location>
        <begin position="1"/>
        <end position="27"/>
    </location>
</feature>
<dbReference type="InterPro" id="IPR051202">
    <property type="entry name" value="Peptidase_C40"/>
</dbReference>
<evidence type="ECO:0000313" key="11">
    <source>
        <dbReference type="Proteomes" id="UP000190935"/>
    </source>
</evidence>
<evidence type="ECO:0000256" key="5">
    <source>
        <dbReference type="ARBA" id="ARBA00022801"/>
    </source>
</evidence>
<gene>
    <name evidence="10" type="ORF">LAC1533_1947</name>
</gene>
<feature type="domain" description="LysM" evidence="8">
    <location>
        <begin position="94"/>
        <end position="137"/>
    </location>
</feature>
<keyword evidence="2" id="KW-0645">Protease</keyword>
<dbReference type="Gene3D" id="3.90.1720.10">
    <property type="entry name" value="endopeptidase domain like (from Nostoc punctiforme)"/>
    <property type="match status" value="1"/>
</dbReference>
<dbReference type="CDD" id="cd00118">
    <property type="entry name" value="LysM"/>
    <property type="match status" value="2"/>
</dbReference>
<evidence type="ECO:0000256" key="2">
    <source>
        <dbReference type="ARBA" id="ARBA00022670"/>
    </source>
</evidence>
<evidence type="ECO:0000256" key="1">
    <source>
        <dbReference type="ARBA" id="ARBA00007074"/>
    </source>
</evidence>
<dbReference type="Gene3D" id="3.10.350.10">
    <property type="entry name" value="LysM domain"/>
    <property type="match status" value="2"/>
</dbReference>
<dbReference type="SUPFAM" id="SSF54001">
    <property type="entry name" value="Cysteine proteinases"/>
    <property type="match status" value="1"/>
</dbReference>
<dbReference type="AlphaFoldDB" id="A0A1K1KR71"/>
<dbReference type="Proteomes" id="UP000190935">
    <property type="component" value="Chromosome I"/>
</dbReference>
<evidence type="ECO:0000256" key="6">
    <source>
        <dbReference type="ARBA" id="ARBA00022807"/>
    </source>
</evidence>
<proteinExistence type="inferred from homology"/>
<protein>
    <submittedName>
        <fullName evidence="10">Putative secreted protein</fullName>
    </submittedName>
</protein>
<evidence type="ECO:0000256" key="7">
    <source>
        <dbReference type="SAM" id="SignalP"/>
    </source>
</evidence>
<dbReference type="KEGG" id="laca:LAC1533_1947"/>
<reference evidence="11" key="1">
    <citation type="submission" date="2016-11" db="EMBL/GenBank/DDBJ databases">
        <authorList>
            <person name="Papadimitriou K."/>
        </authorList>
    </citation>
    <scope>NUCLEOTIDE SEQUENCE [LARGE SCALE GENOMIC DNA]</scope>
    <source>
        <strain evidence="11">ACA-DC 1533</strain>
    </source>
</reference>
<comment type="similarity">
    <text evidence="1">Belongs to the peptidase C40 family.</text>
</comment>
<dbReference type="InterPro" id="IPR038765">
    <property type="entry name" value="Papain-like_cys_pep_sf"/>
</dbReference>
<dbReference type="InterPro" id="IPR018392">
    <property type="entry name" value="LysM"/>
</dbReference>